<keyword evidence="1" id="KW-1133">Transmembrane helix</keyword>
<dbReference type="OrthoDB" id="1701852at2"/>
<dbReference type="RefSeq" id="WP_049668540.1">
    <property type="nucleotide sequence ID" value="NZ_LFXJ01000010.1"/>
</dbReference>
<dbReference type="InterPro" id="IPR022294">
    <property type="entry name" value="ABC-transptr_permeasesu"/>
</dbReference>
<dbReference type="NCBIfam" id="TIGR03733">
    <property type="entry name" value="lanti_perm_MutG"/>
    <property type="match status" value="1"/>
</dbReference>
<dbReference type="GeneID" id="96600762"/>
<proteinExistence type="predicted"/>
<feature type="transmembrane region" description="Helical" evidence="1">
    <location>
        <begin position="20"/>
        <end position="40"/>
    </location>
</feature>
<feature type="transmembrane region" description="Helical" evidence="1">
    <location>
        <begin position="93"/>
        <end position="122"/>
    </location>
</feature>
<protein>
    <submittedName>
        <fullName evidence="2">Bacteriocin ABC transporter permease</fullName>
    </submittedName>
</protein>
<organism evidence="2 3">
    <name type="scientific">Lysinibacillus xylanilyticus</name>
    <dbReference type="NCBI Taxonomy" id="582475"/>
    <lineage>
        <taxon>Bacteria</taxon>
        <taxon>Bacillati</taxon>
        <taxon>Bacillota</taxon>
        <taxon>Bacilli</taxon>
        <taxon>Bacillales</taxon>
        <taxon>Bacillaceae</taxon>
        <taxon>Lysinibacillus</taxon>
    </lineage>
</organism>
<feature type="transmembrane region" description="Helical" evidence="1">
    <location>
        <begin position="222"/>
        <end position="242"/>
    </location>
</feature>
<dbReference type="PATRIC" id="fig|582475.4.peg.3371"/>
<evidence type="ECO:0000256" key="1">
    <source>
        <dbReference type="SAM" id="Phobius"/>
    </source>
</evidence>
<gene>
    <name evidence="2" type="ORF">ACZ11_21360</name>
</gene>
<keyword evidence="1" id="KW-0472">Membrane</keyword>
<feature type="transmembrane region" description="Helical" evidence="1">
    <location>
        <begin position="134"/>
        <end position="156"/>
    </location>
</feature>
<dbReference type="EMBL" id="LFXJ01000010">
    <property type="protein sequence ID" value="KMY29640.1"/>
    <property type="molecule type" value="Genomic_DNA"/>
</dbReference>
<reference evidence="3" key="1">
    <citation type="submission" date="2015-07" db="EMBL/GenBank/DDBJ databases">
        <authorList>
            <consortium name="Consortium for Microbial Forensics and Genomics (microFORGE)"/>
            <person name="Knight B.M."/>
            <person name="Roberts D.P."/>
            <person name="Lin D."/>
            <person name="Hari K."/>
            <person name="Fletcher J."/>
            <person name="Melcher U."/>
            <person name="Blagden T."/>
            <person name="Winegar R.A."/>
        </authorList>
    </citation>
    <scope>NUCLEOTIDE SEQUENCE [LARGE SCALE GENOMIC DNA]</scope>
    <source>
        <strain evidence="3">DSM 23493</strain>
    </source>
</reference>
<dbReference type="CDD" id="cd21808">
    <property type="entry name" value="ABC-2_lan_permease_MutG"/>
    <property type="match status" value="1"/>
</dbReference>
<feature type="transmembrane region" description="Helical" evidence="1">
    <location>
        <begin position="168"/>
        <end position="191"/>
    </location>
</feature>
<evidence type="ECO:0000313" key="3">
    <source>
        <dbReference type="Proteomes" id="UP000037326"/>
    </source>
</evidence>
<sequence length="251" mass="27888">MVMLRLLRAEFLKVKRTPFLLIHLLVPIIISGLFLAYYSYSPWNFAWKISGYFQALSCGFPIIIGLVCAMAAEQEANAGHFQEMLTATKTKVVAYLSKLLMLLLFSFGAILLSFGIFSIGFIELLHEDTFGYQFYFIAGCILFVSFAILYILHFFVSFHFGKGASIGLGIVGSLIVALLLTGLGDGIWSFIPYGWGGHFVSLWEMKASGLDLSTVEIGLQEGIIASVCGTLLALVLSCLWFWKWEGRKSDN</sequence>
<evidence type="ECO:0000313" key="2">
    <source>
        <dbReference type="EMBL" id="KMY29640.1"/>
    </source>
</evidence>
<name>A0A0K9F538_9BACI</name>
<comment type="caution">
    <text evidence="2">The sequence shown here is derived from an EMBL/GenBank/DDBJ whole genome shotgun (WGS) entry which is preliminary data.</text>
</comment>
<accession>A0A0K9F538</accession>
<feature type="transmembrane region" description="Helical" evidence="1">
    <location>
        <begin position="52"/>
        <end position="72"/>
    </location>
</feature>
<dbReference type="AlphaFoldDB" id="A0A0K9F538"/>
<keyword evidence="1" id="KW-0812">Transmembrane</keyword>
<dbReference type="Proteomes" id="UP000037326">
    <property type="component" value="Unassembled WGS sequence"/>
</dbReference>
<dbReference type="Pfam" id="PF12730">
    <property type="entry name" value="ABC2_membrane_4"/>
    <property type="match status" value="1"/>
</dbReference>